<dbReference type="AlphaFoldDB" id="A0A8H6S6I4"/>
<feature type="region of interest" description="Disordered" evidence="1">
    <location>
        <begin position="167"/>
        <end position="209"/>
    </location>
</feature>
<evidence type="ECO:0000256" key="1">
    <source>
        <dbReference type="SAM" id="MobiDB-lite"/>
    </source>
</evidence>
<sequence>MSEAAATPTVKEHLATSFDKSASAVRAYTDQFEKDYARPALHSATTYFEEFPITSTFVAVFASLSFVPVVTFLVFSLFFVLSIAVVALSSALLLTSTVVLFFLSILLLSLCVTFFFAGCITLTLLSTYVTYRLLILVRADGREGVSTWAAETKSRFAYPRQRRRKEVLREASDGSDSAVVVESDPETTKAEPETFDSDVTIKPEVQGPE</sequence>
<feature type="transmembrane region" description="Helical" evidence="2">
    <location>
        <begin position="100"/>
        <end position="125"/>
    </location>
</feature>
<comment type="caution">
    <text evidence="3">The sequence shown here is derived from an EMBL/GenBank/DDBJ whole genome shotgun (WGS) entry which is preliminary data.</text>
</comment>
<proteinExistence type="predicted"/>
<evidence type="ECO:0000313" key="3">
    <source>
        <dbReference type="EMBL" id="KAF7292991.1"/>
    </source>
</evidence>
<dbReference type="Proteomes" id="UP000636479">
    <property type="component" value="Unassembled WGS sequence"/>
</dbReference>
<reference evidence="3" key="1">
    <citation type="submission" date="2020-05" db="EMBL/GenBank/DDBJ databases">
        <title>Mycena genomes resolve the evolution of fungal bioluminescence.</title>
        <authorList>
            <person name="Tsai I.J."/>
        </authorList>
    </citation>
    <scope>NUCLEOTIDE SEQUENCE</scope>
    <source>
        <strain evidence="3">171206Taipei</strain>
    </source>
</reference>
<dbReference type="RefSeq" id="XP_037215419.1">
    <property type="nucleotide sequence ID" value="XM_037368493.1"/>
</dbReference>
<keyword evidence="2" id="KW-1133">Transmembrane helix</keyword>
<organism evidence="3 4">
    <name type="scientific">Mycena indigotica</name>
    <dbReference type="NCBI Taxonomy" id="2126181"/>
    <lineage>
        <taxon>Eukaryota</taxon>
        <taxon>Fungi</taxon>
        <taxon>Dikarya</taxon>
        <taxon>Basidiomycota</taxon>
        <taxon>Agaricomycotina</taxon>
        <taxon>Agaricomycetes</taxon>
        <taxon>Agaricomycetidae</taxon>
        <taxon>Agaricales</taxon>
        <taxon>Marasmiineae</taxon>
        <taxon>Mycenaceae</taxon>
        <taxon>Mycena</taxon>
    </lineage>
</organism>
<keyword evidence="2" id="KW-0812">Transmembrane</keyword>
<feature type="transmembrane region" description="Helical" evidence="2">
    <location>
        <begin position="57"/>
        <end position="88"/>
    </location>
</feature>
<dbReference type="EMBL" id="JACAZF010000011">
    <property type="protein sequence ID" value="KAF7292991.1"/>
    <property type="molecule type" value="Genomic_DNA"/>
</dbReference>
<dbReference type="GeneID" id="59351009"/>
<keyword evidence="4" id="KW-1185">Reference proteome</keyword>
<name>A0A8H6S6I4_9AGAR</name>
<gene>
    <name evidence="3" type="ORF">MIND_01198400</name>
</gene>
<evidence type="ECO:0000256" key="2">
    <source>
        <dbReference type="SAM" id="Phobius"/>
    </source>
</evidence>
<dbReference type="Pfam" id="PF16015">
    <property type="entry name" value="Promethin"/>
    <property type="match status" value="1"/>
</dbReference>
<accession>A0A8H6S6I4</accession>
<protein>
    <submittedName>
        <fullName evidence="3">Uncharacterized protein</fullName>
    </submittedName>
</protein>
<keyword evidence="2" id="KW-0472">Membrane</keyword>
<evidence type="ECO:0000313" key="4">
    <source>
        <dbReference type="Proteomes" id="UP000636479"/>
    </source>
</evidence>
<dbReference type="OrthoDB" id="3159957at2759"/>